<dbReference type="AlphaFoldDB" id="A0A1B1AHH5"/>
<evidence type="ECO:0000256" key="4">
    <source>
        <dbReference type="PIRSR" id="PIRSR633199-2"/>
    </source>
</evidence>
<dbReference type="GO" id="GO:0045429">
    <property type="term" value="P:positive regulation of nitric oxide biosynthetic process"/>
    <property type="evidence" value="ECO:0007669"/>
    <property type="project" value="TreeGrafter"/>
</dbReference>
<reference evidence="5 6" key="1">
    <citation type="submission" date="2015-11" db="EMBL/GenBank/DDBJ databases">
        <title>Whole-Genome Sequence of Candidatus Oderbacter manganicum from the National Park Lower Oder Valley, Germany.</title>
        <authorList>
            <person name="Braun B."/>
            <person name="Liere K."/>
            <person name="Szewzyk U."/>
        </authorList>
    </citation>
    <scope>NUCLEOTIDE SEQUENCE [LARGE SCALE GENOMIC DNA]</scope>
    <source>
        <strain evidence="5 6">OTSz_A_272</strain>
    </source>
</reference>
<dbReference type="GO" id="GO:0016597">
    <property type="term" value="F:amino acid binding"/>
    <property type="evidence" value="ECO:0007669"/>
    <property type="project" value="TreeGrafter"/>
</dbReference>
<feature type="binding site" evidence="4">
    <location>
        <position position="64"/>
    </location>
    <ligand>
        <name>substrate</name>
    </ligand>
</feature>
<dbReference type="KEGG" id="cbot:ATE48_08685"/>
<evidence type="ECO:0000313" key="5">
    <source>
        <dbReference type="EMBL" id="ANP45991.1"/>
    </source>
</evidence>
<dbReference type="InterPro" id="IPR033199">
    <property type="entry name" value="DDAH-like"/>
</dbReference>
<dbReference type="RefSeq" id="WP_066770219.1">
    <property type="nucleotide sequence ID" value="NZ_CP013244.1"/>
</dbReference>
<feature type="binding site" evidence="4">
    <location>
        <position position="246"/>
    </location>
    <ligand>
        <name>substrate</name>
    </ligand>
</feature>
<protein>
    <submittedName>
        <fullName evidence="5">Dimethylarginine dimethylaminohydrolase</fullName>
    </submittedName>
</protein>
<evidence type="ECO:0000256" key="2">
    <source>
        <dbReference type="ARBA" id="ARBA00022801"/>
    </source>
</evidence>
<dbReference type="Gene3D" id="3.75.10.10">
    <property type="entry name" value="L-arginine/glycine Amidinotransferase, Chain A"/>
    <property type="match status" value="1"/>
</dbReference>
<dbReference type="InParanoid" id="A0A1B1AHH5"/>
<gene>
    <name evidence="5" type="ORF">ATE48_08685</name>
</gene>
<dbReference type="STRING" id="1759059.ATE48_08685"/>
<evidence type="ECO:0000313" key="6">
    <source>
        <dbReference type="Proteomes" id="UP000092498"/>
    </source>
</evidence>
<dbReference type="Pfam" id="PF19420">
    <property type="entry name" value="DDAH_eukar"/>
    <property type="match status" value="1"/>
</dbReference>
<feature type="binding site" evidence="4">
    <location>
        <begin position="69"/>
        <end position="70"/>
    </location>
    <ligand>
        <name>substrate</name>
    </ligand>
</feature>
<accession>A0A1B1AHH5</accession>
<dbReference type="GO" id="GO:0000052">
    <property type="term" value="P:citrulline metabolic process"/>
    <property type="evidence" value="ECO:0007669"/>
    <property type="project" value="TreeGrafter"/>
</dbReference>
<evidence type="ECO:0000256" key="1">
    <source>
        <dbReference type="ARBA" id="ARBA00008532"/>
    </source>
</evidence>
<organism evidence="5 6">
    <name type="scientific">Candidatus Viadribacter manganicus</name>
    <dbReference type="NCBI Taxonomy" id="1759059"/>
    <lineage>
        <taxon>Bacteria</taxon>
        <taxon>Pseudomonadati</taxon>
        <taxon>Pseudomonadota</taxon>
        <taxon>Alphaproteobacteria</taxon>
        <taxon>Hyphomonadales</taxon>
        <taxon>Hyphomonadaceae</taxon>
        <taxon>Candidatus Viadribacter</taxon>
    </lineage>
</organism>
<dbReference type="PANTHER" id="PTHR12737:SF9">
    <property type="entry name" value="DIMETHYLARGININASE"/>
    <property type="match status" value="1"/>
</dbReference>
<feature type="binding site" evidence="4">
    <location>
        <position position="22"/>
    </location>
    <ligand>
        <name>substrate</name>
    </ligand>
</feature>
<dbReference type="GO" id="GO:0016403">
    <property type="term" value="F:dimethylargininase activity"/>
    <property type="evidence" value="ECO:0007669"/>
    <property type="project" value="TreeGrafter"/>
</dbReference>
<proteinExistence type="inferred from homology"/>
<evidence type="ECO:0000256" key="3">
    <source>
        <dbReference type="PIRSR" id="PIRSR633199-1"/>
    </source>
</evidence>
<dbReference type="PANTHER" id="PTHR12737">
    <property type="entry name" value="DIMETHYLARGININE DIMETHYLAMINOHYDROLASE"/>
    <property type="match status" value="1"/>
</dbReference>
<comment type="similarity">
    <text evidence="1">Belongs to the DDAH family.</text>
</comment>
<sequence length="263" mass="28331">MSYHAFNRAIVRTPSVSVVDGLRAVDVGAPIYEDVLAEHAAYVAALERAGVRVETLPPLDAFPDAIFVEDTALVFTHAAILLRPGAATRRGETEEMRETLDRNFERVLHLRSGTAEGGDVLSTPSEVFIGTSARTSVEGAAALVALLAEIGLRGTVVQSPPGVLHLKSDCSMLDEETILCTPRLAGAEPFPGFRLILTPEREEGAANALRIGDEVFISADFPRSAELLGQAGYRVKPLKTREIAKIDAGLSCMSLRWRNSSCY</sequence>
<feature type="binding site" evidence="4">
    <location>
        <position position="89"/>
    </location>
    <ligand>
        <name>substrate</name>
    </ligand>
</feature>
<dbReference type="EMBL" id="CP013244">
    <property type="protein sequence ID" value="ANP45991.1"/>
    <property type="molecule type" value="Genomic_DNA"/>
</dbReference>
<keyword evidence="6" id="KW-1185">Reference proteome</keyword>
<keyword evidence="2 5" id="KW-0378">Hydrolase</keyword>
<dbReference type="OrthoDB" id="9790596at2"/>
<feature type="active site" description="Nucleophile" evidence="3">
    <location>
        <position position="252"/>
    </location>
</feature>
<dbReference type="GO" id="GO:0006525">
    <property type="term" value="P:arginine metabolic process"/>
    <property type="evidence" value="ECO:0007669"/>
    <property type="project" value="TreeGrafter"/>
</dbReference>
<name>A0A1B1AHH5_9PROT</name>
<dbReference type="SUPFAM" id="SSF55909">
    <property type="entry name" value="Pentein"/>
    <property type="match status" value="1"/>
</dbReference>
<feature type="active site" description="Proton donor" evidence="3">
    <location>
        <position position="165"/>
    </location>
</feature>
<dbReference type="Proteomes" id="UP000092498">
    <property type="component" value="Chromosome"/>
</dbReference>
<feature type="binding site" evidence="4">
    <location>
        <position position="134"/>
    </location>
    <ligand>
        <name>substrate</name>
    </ligand>
</feature>